<dbReference type="OMA" id="QCAAFLP"/>
<accession>A0A1D6J7D6</accession>
<gene>
    <name evidence="7" type="ORF">ZEAMMB73_Zm00001d025482</name>
</gene>
<sequence>MQKDRAPSLPQPPRRRSTPSGSLRLSDLQCAAFLPRSLRLSPHYGLSGSTRHLGTSNRHHHYHHAHVQSTGGQGAGGGGGGELASRAKAAARAWPCCDSCGGCTRPEPPWCQRLDAAPCGCHPACRDCVKSSLSIDPPVYQCMDRVPSFCIAAAAAH</sequence>
<keyword evidence="4" id="KW-1015">Disulfide bond</keyword>
<evidence type="ECO:0000313" key="7">
    <source>
        <dbReference type="EMBL" id="AQK43835.1"/>
    </source>
</evidence>
<feature type="region of interest" description="Disordered" evidence="5">
    <location>
        <begin position="55"/>
        <end position="83"/>
    </location>
</feature>
<comment type="similarity">
    <text evidence="1">Belongs to the Bowman-Birk serine protease inhibitor family.</text>
</comment>
<feature type="compositionally biased region" description="Gly residues" evidence="5">
    <location>
        <begin position="71"/>
        <end position="82"/>
    </location>
</feature>
<keyword evidence="2" id="KW-0646">Protease inhibitor</keyword>
<evidence type="ECO:0000256" key="3">
    <source>
        <dbReference type="ARBA" id="ARBA00022900"/>
    </source>
</evidence>
<dbReference type="GO" id="GO:0005576">
    <property type="term" value="C:extracellular region"/>
    <property type="evidence" value="ECO:0007669"/>
    <property type="project" value="InterPro"/>
</dbReference>
<organism evidence="7">
    <name type="scientific">Zea mays</name>
    <name type="common">Maize</name>
    <dbReference type="NCBI Taxonomy" id="4577"/>
    <lineage>
        <taxon>Eukaryota</taxon>
        <taxon>Viridiplantae</taxon>
        <taxon>Streptophyta</taxon>
        <taxon>Embryophyta</taxon>
        <taxon>Tracheophyta</taxon>
        <taxon>Spermatophyta</taxon>
        <taxon>Magnoliopsida</taxon>
        <taxon>Liliopsida</taxon>
        <taxon>Poales</taxon>
        <taxon>Poaceae</taxon>
        <taxon>PACMAD clade</taxon>
        <taxon>Panicoideae</taxon>
        <taxon>Andropogonodae</taxon>
        <taxon>Andropogoneae</taxon>
        <taxon>Tripsacinae</taxon>
        <taxon>Zea</taxon>
    </lineage>
</organism>
<reference evidence="7" key="1">
    <citation type="submission" date="2015-12" db="EMBL/GenBank/DDBJ databases">
        <title>Update maize B73 reference genome by single molecule sequencing technologies.</title>
        <authorList>
            <consortium name="Maize Genome Sequencing Project"/>
            <person name="Ware D."/>
        </authorList>
    </citation>
    <scope>NUCLEOTIDE SEQUENCE</scope>
    <source>
        <tissue evidence="7">Seedling</tissue>
    </source>
</reference>
<dbReference type="InParanoid" id="A0A1D6J7D6"/>
<feature type="region of interest" description="Disordered" evidence="5">
    <location>
        <begin position="1"/>
        <end position="22"/>
    </location>
</feature>
<name>A0A1D6J7D6_MAIZE</name>
<dbReference type="SMART" id="SM00269">
    <property type="entry name" value="BowB"/>
    <property type="match status" value="1"/>
</dbReference>
<dbReference type="SUPFAM" id="SSF57247">
    <property type="entry name" value="Bowman-Birk inhibitor, BBI"/>
    <property type="match status" value="1"/>
</dbReference>
<keyword evidence="3" id="KW-0722">Serine protease inhibitor</keyword>
<protein>
    <submittedName>
        <fullName evidence="7">Bowman-Birk type trypsin inhibitor</fullName>
    </submittedName>
</protein>
<dbReference type="ExpressionAtlas" id="A0A1D6J7D6">
    <property type="expression patterns" value="baseline and differential"/>
</dbReference>
<dbReference type="eggNOG" id="ENOG502S9AY">
    <property type="taxonomic scope" value="Eukaryota"/>
</dbReference>
<evidence type="ECO:0000256" key="4">
    <source>
        <dbReference type="ARBA" id="ARBA00023157"/>
    </source>
</evidence>
<dbReference type="PANTHER" id="PTHR33479">
    <property type="entry name" value="BOWMAN-BIRK TYPE BRAN TRYPSIN INHIBITOR"/>
    <property type="match status" value="1"/>
</dbReference>
<dbReference type="PaxDb" id="4577-GRMZM5G857936_P02"/>
<proteinExistence type="inferred from homology"/>
<dbReference type="AlphaFoldDB" id="A0A1D6J7D6"/>
<dbReference type="InterPro" id="IPR000877">
    <property type="entry name" value="Prot_inh_BBI"/>
</dbReference>
<evidence type="ECO:0000256" key="5">
    <source>
        <dbReference type="SAM" id="MobiDB-lite"/>
    </source>
</evidence>
<dbReference type="PANTHER" id="PTHR33479:SF6">
    <property type="entry name" value="BOWMAN-BIRK SERINE PROTEASE INHIBITOR FAMILY PROTEIN, EXPRESSED"/>
    <property type="match status" value="1"/>
</dbReference>
<feature type="domain" description="Bowman-Birk serine protease inhibitors family" evidence="6">
    <location>
        <begin position="96"/>
        <end position="150"/>
    </location>
</feature>
<dbReference type="EMBL" id="CM000786">
    <property type="protein sequence ID" value="AQK43835.1"/>
    <property type="molecule type" value="Genomic_DNA"/>
</dbReference>
<feature type="compositionally biased region" description="Basic residues" evidence="5">
    <location>
        <begin position="57"/>
        <end position="66"/>
    </location>
</feature>
<evidence type="ECO:0000259" key="6">
    <source>
        <dbReference type="SMART" id="SM00269"/>
    </source>
</evidence>
<dbReference type="InterPro" id="IPR035995">
    <property type="entry name" value="Bowman-Birk_prot_inh"/>
</dbReference>
<evidence type="ECO:0000256" key="2">
    <source>
        <dbReference type="ARBA" id="ARBA00022690"/>
    </source>
</evidence>
<dbReference type="GO" id="GO:0004867">
    <property type="term" value="F:serine-type endopeptidase inhibitor activity"/>
    <property type="evidence" value="ECO:0007669"/>
    <property type="project" value="UniProtKB-KW"/>
</dbReference>
<dbReference type="Gene3D" id="2.10.69.10">
    <property type="entry name" value="Cysteine Protease (Bromelain) Inhibitor, subunit H"/>
    <property type="match status" value="1"/>
</dbReference>
<evidence type="ECO:0000256" key="1">
    <source>
        <dbReference type="ARBA" id="ARBA00008506"/>
    </source>
</evidence>